<sequence length="391" mass="43178">MTPTGDHAVSLQYPTLSEFLQQLNLTQYHRSFVEAGVCENDVSQLVELDEQDLKEIMTELEMKLMHFLAFKKGLRVLREGRSGEGGERILNANVRDLHMVSPTPLTSQHESPLIAPSTPNSAASSPSLTKAMMTSSLDQLSPAATTTSIPASVRTQVSPSSSQTSASPSLSSPTSAESSIHPSLAATTLYNSSSTTRDIIIHHATIYGKRSNRQLTQYELAINKAAIELALSDPALVANKGDLFEKAKAKLLLEGYTYKRGQSRSKLNPNAPKPGRKISRESLRAKRNAYATQTSESRNARIAELERKLNAKDAQREATLEFKKTKENQGDAAGLEKATLALQELDREREEIVKELALLKGKERKHQWYEKRKRVRMDSGFDESVTLMLGG</sequence>
<feature type="region of interest" description="Disordered" evidence="2">
    <location>
        <begin position="102"/>
        <end position="180"/>
    </location>
</feature>
<dbReference type="Gene3D" id="1.10.150.50">
    <property type="entry name" value="Transcription Factor, Ets-1"/>
    <property type="match status" value="1"/>
</dbReference>
<dbReference type="AlphaFoldDB" id="A0A9N9FBN3"/>
<feature type="compositionally biased region" description="Low complexity" evidence="2">
    <location>
        <begin position="115"/>
        <end position="127"/>
    </location>
</feature>
<dbReference type="InterPro" id="IPR006989">
    <property type="entry name" value="NAB_co-repressor_dom"/>
</dbReference>
<evidence type="ECO:0000313" key="4">
    <source>
        <dbReference type="EMBL" id="CAG8522665.1"/>
    </source>
</evidence>
<evidence type="ECO:0000256" key="2">
    <source>
        <dbReference type="SAM" id="MobiDB-lite"/>
    </source>
</evidence>
<dbReference type="EMBL" id="CAJVPI010000346">
    <property type="protein sequence ID" value="CAG8522665.1"/>
    <property type="molecule type" value="Genomic_DNA"/>
</dbReference>
<proteinExistence type="predicted"/>
<keyword evidence="1" id="KW-0175">Coiled coil</keyword>
<feature type="coiled-coil region" evidence="1">
    <location>
        <begin position="335"/>
        <end position="365"/>
    </location>
</feature>
<gene>
    <name evidence="4" type="ORF">PBRASI_LOCUS3708</name>
</gene>
<dbReference type="GO" id="GO:0005634">
    <property type="term" value="C:nucleus"/>
    <property type="evidence" value="ECO:0007669"/>
    <property type="project" value="InterPro"/>
</dbReference>
<reference evidence="4" key="1">
    <citation type="submission" date="2021-06" db="EMBL/GenBank/DDBJ databases">
        <authorList>
            <person name="Kallberg Y."/>
            <person name="Tangrot J."/>
            <person name="Rosling A."/>
        </authorList>
    </citation>
    <scope>NUCLEOTIDE SEQUENCE</scope>
    <source>
        <strain evidence="4">BR232B</strain>
    </source>
</reference>
<feature type="region of interest" description="Disordered" evidence="2">
    <location>
        <begin position="262"/>
        <end position="297"/>
    </location>
</feature>
<dbReference type="InterPro" id="IPR013761">
    <property type="entry name" value="SAM/pointed_sf"/>
</dbReference>
<keyword evidence="5" id="KW-1185">Reference proteome</keyword>
<dbReference type="OrthoDB" id="10028556at2759"/>
<comment type="caution">
    <text evidence="4">The sequence shown here is derived from an EMBL/GenBank/DDBJ whole genome shotgun (WGS) entry which is preliminary data.</text>
</comment>
<dbReference type="SUPFAM" id="SSF47769">
    <property type="entry name" value="SAM/Pointed domain"/>
    <property type="match status" value="1"/>
</dbReference>
<evidence type="ECO:0000259" key="3">
    <source>
        <dbReference type="Pfam" id="PF04905"/>
    </source>
</evidence>
<feature type="compositionally biased region" description="Low complexity" evidence="2">
    <location>
        <begin position="151"/>
        <end position="179"/>
    </location>
</feature>
<name>A0A9N9FBN3_9GLOM</name>
<feature type="domain" description="NAB co-repressor" evidence="3">
    <location>
        <begin position="194"/>
        <end position="264"/>
    </location>
</feature>
<dbReference type="GO" id="GO:0045892">
    <property type="term" value="P:negative regulation of DNA-templated transcription"/>
    <property type="evidence" value="ECO:0007669"/>
    <property type="project" value="InterPro"/>
</dbReference>
<dbReference type="InterPro" id="IPR038398">
    <property type="entry name" value="NCD2_sf"/>
</dbReference>
<dbReference type="Pfam" id="PF04905">
    <property type="entry name" value="NCD2"/>
    <property type="match status" value="1"/>
</dbReference>
<protein>
    <submittedName>
        <fullName evidence="4">8242_t:CDS:1</fullName>
    </submittedName>
</protein>
<evidence type="ECO:0000256" key="1">
    <source>
        <dbReference type="SAM" id="Coils"/>
    </source>
</evidence>
<dbReference type="Proteomes" id="UP000789739">
    <property type="component" value="Unassembled WGS sequence"/>
</dbReference>
<dbReference type="Gene3D" id="1.20.120.2010">
    <property type="entry name" value="NAB conserved domain 2"/>
    <property type="match status" value="1"/>
</dbReference>
<feature type="compositionally biased region" description="Polar residues" evidence="2">
    <location>
        <begin position="132"/>
        <end position="150"/>
    </location>
</feature>
<organism evidence="4 5">
    <name type="scientific">Paraglomus brasilianum</name>
    <dbReference type="NCBI Taxonomy" id="144538"/>
    <lineage>
        <taxon>Eukaryota</taxon>
        <taxon>Fungi</taxon>
        <taxon>Fungi incertae sedis</taxon>
        <taxon>Mucoromycota</taxon>
        <taxon>Glomeromycotina</taxon>
        <taxon>Glomeromycetes</taxon>
        <taxon>Paraglomerales</taxon>
        <taxon>Paraglomeraceae</taxon>
        <taxon>Paraglomus</taxon>
    </lineage>
</organism>
<accession>A0A9N9FBN3</accession>
<evidence type="ECO:0000313" key="5">
    <source>
        <dbReference type="Proteomes" id="UP000789739"/>
    </source>
</evidence>